<dbReference type="PANTHER" id="PTHR41913:SF1">
    <property type="entry name" value="DUF1684 DOMAIN-CONTAINING PROTEIN"/>
    <property type="match status" value="1"/>
</dbReference>
<dbReference type="PANTHER" id="PTHR41913">
    <property type="entry name" value="DUF1684 DOMAIN-CONTAINING PROTEIN"/>
    <property type="match status" value="1"/>
</dbReference>
<dbReference type="Pfam" id="PF07920">
    <property type="entry name" value="DUF1684"/>
    <property type="match status" value="1"/>
</dbReference>
<protein>
    <submittedName>
        <fullName evidence="1">DUF1684 domain-containing protein</fullName>
    </submittedName>
</protein>
<keyword evidence="2" id="KW-1185">Reference proteome</keyword>
<dbReference type="RefSeq" id="WP_326277936.1">
    <property type="nucleotide sequence ID" value="NZ_JAYKYV010000004.1"/>
</dbReference>
<evidence type="ECO:0000313" key="2">
    <source>
        <dbReference type="Proteomes" id="UP001355298"/>
    </source>
</evidence>
<accession>A0ABU6IPW6</accession>
<evidence type="ECO:0000313" key="1">
    <source>
        <dbReference type="EMBL" id="MEC4265047.1"/>
    </source>
</evidence>
<reference evidence="1 2" key="1">
    <citation type="submission" date="2024-01" db="EMBL/GenBank/DDBJ databases">
        <title>The strains designed SYSU M86414 and SYSU M84420 isolated from the marine sediment in San Sha City (Hainan Province, China).</title>
        <authorList>
            <person name="Guo D."/>
        </authorList>
    </citation>
    <scope>NUCLEOTIDE SEQUENCE [LARGE SCALE GENOMIC DNA]</scope>
    <source>
        <strain evidence="1 2">SYSU M84420</strain>
    </source>
</reference>
<organism evidence="1 2">
    <name type="scientific">Flagellimonas halotolerans</name>
    <dbReference type="NCBI Taxonomy" id="3112164"/>
    <lineage>
        <taxon>Bacteria</taxon>
        <taxon>Pseudomonadati</taxon>
        <taxon>Bacteroidota</taxon>
        <taxon>Flavobacteriia</taxon>
        <taxon>Flavobacteriales</taxon>
        <taxon>Flavobacteriaceae</taxon>
        <taxon>Flagellimonas</taxon>
    </lineage>
</organism>
<dbReference type="InterPro" id="IPR012467">
    <property type="entry name" value="DUF1684"/>
</dbReference>
<dbReference type="PROSITE" id="PS51257">
    <property type="entry name" value="PROKAR_LIPOPROTEIN"/>
    <property type="match status" value="1"/>
</dbReference>
<proteinExistence type="predicted"/>
<name>A0ABU6IPW6_9FLAO</name>
<gene>
    <name evidence="1" type="ORF">VOP03_06800</name>
</gene>
<comment type="caution">
    <text evidence="1">The sequence shown here is derived from an EMBL/GenBank/DDBJ whole genome shotgun (WGS) entry which is preliminary data.</text>
</comment>
<dbReference type="Proteomes" id="UP001355298">
    <property type="component" value="Unassembled WGS sequence"/>
</dbReference>
<sequence>MKYVILLSVIFLTACGQGKKYHDKEKTVAVESDLIAGILEYQKEQNESFRDPDSSPLPDKYRKDFEGLDFFAPDTTYIVKAHFVRTPDADPFLMPSTTDRQTREVVYGIAHFTLNGTAHQLEVYQSLDLMDDEEYEDYLFLPFLDNTNGEETYGGGRYIDLSIPEGDTLVIDFNKAYNPYCVYNKKYSCPLVPRQNYLRTKVRAGVKNFNKD</sequence>
<dbReference type="EMBL" id="JAYMGW010000004">
    <property type="protein sequence ID" value="MEC4265047.1"/>
    <property type="molecule type" value="Genomic_DNA"/>
</dbReference>